<dbReference type="CDD" id="cd06261">
    <property type="entry name" value="TM_PBP2"/>
    <property type="match status" value="1"/>
</dbReference>
<dbReference type="PANTHER" id="PTHR30425:SF1">
    <property type="entry name" value="PHOSPHATE TRANSPORT SYSTEM PERMEASE PROTEIN PSTC"/>
    <property type="match status" value="1"/>
</dbReference>
<evidence type="ECO:0000313" key="12">
    <source>
        <dbReference type="EMBL" id="RIY32062.1"/>
    </source>
</evidence>
<evidence type="ECO:0000256" key="6">
    <source>
        <dbReference type="ARBA" id="ARBA00022692"/>
    </source>
</evidence>
<dbReference type="OrthoDB" id="9785113at2"/>
<name>A0A3A1Y138_9GAMM</name>
<dbReference type="EMBL" id="NRHC01000070">
    <property type="protein sequence ID" value="RIY32062.1"/>
    <property type="molecule type" value="Genomic_DNA"/>
</dbReference>
<dbReference type="InterPro" id="IPR000515">
    <property type="entry name" value="MetI-like"/>
</dbReference>
<dbReference type="Gene3D" id="1.10.3720.10">
    <property type="entry name" value="MetI-like"/>
    <property type="match status" value="1"/>
</dbReference>
<keyword evidence="7 9" id="KW-1133">Transmembrane helix</keyword>
<keyword evidence="13" id="KW-1185">Reference proteome</keyword>
<feature type="transmembrane region" description="Helical" evidence="9">
    <location>
        <begin position="112"/>
        <end position="136"/>
    </location>
</feature>
<dbReference type="GO" id="GO:0006817">
    <property type="term" value="P:phosphate ion transport"/>
    <property type="evidence" value="ECO:0007669"/>
    <property type="project" value="UniProtKB-KW"/>
</dbReference>
<evidence type="ECO:0000256" key="4">
    <source>
        <dbReference type="ARBA" id="ARBA00022475"/>
    </source>
</evidence>
<dbReference type="GO" id="GO:0005886">
    <property type="term" value="C:plasma membrane"/>
    <property type="evidence" value="ECO:0007669"/>
    <property type="project" value="UniProtKB-SubCell"/>
</dbReference>
<keyword evidence="6 9" id="KW-0812">Transmembrane</keyword>
<evidence type="ECO:0000259" key="11">
    <source>
        <dbReference type="PROSITE" id="PS50928"/>
    </source>
</evidence>
<evidence type="ECO:0000256" key="1">
    <source>
        <dbReference type="ARBA" id="ARBA00004651"/>
    </source>
</evidence>
<comment type="similarity">
    <text evidence="2 10">Belongs to the binding-protein-dependent transport system permease family. CysTW subfamily.</text>
</comment>
<dbReference type="InterPro" id="IPR035906">
    <property type="entry name" value="MetI-like_sf"/>
</dbReference>
<dbReference type="InterPro" id="IPR051124">
    <property type="entry name" value="Phosphate_Transport_Permease"/>
</dbReference>
<feature type="transmembrane region" description="Helical" evidence="9">
    <location>
        <begin position="167"/>
        <end position="191"/>
    </location>
</feature>
<dbReference type="SUPFAM" id="SSF161098">
    <property type="entry name" value="MetI-like"/>
    <property type="match status" value="1"/>
</dbReference>
<sequence length="315" mass="33699">MSKKLSAKGKTADKIFTLLVYTAALFVLAVLVGIILSLVIESIPSFKTFGFSFLWSSEWQPSKNQFGALIPIVGTLVTSFIALLIATPVSFFTAIFLVHICPAKFKGIIKSLLELLAAVPSIVFGMFGLMVFAPIFSEYFQIPLQSIIGNVPFIGALVAGPAWGLGLLPAGIILAIMVIPFITSTMTDIFNQSPKILLESAYGMGLTRWESINSIVVPSCRVGLVSGVMLGLGRALGETMAVAFVIGNTFNLQGVSLYQPLSTITSVIANNFAEASEGLYTSVLLELGLVLFVITFLVLLASKAIIKFSSRKEGK</sequence>
<keyword evidence="3 9" id="KW-0813">Transport</keyword>
<comment type="caution">
    <text evidence="12">The sequence shown here is derived from an EMBL/GenBank/DDBJ whole genome shotgun (WGS) entry which is preliminary data.</text>
</comment>
<dbReference type="PRINTS" id="PR00173">
    <property type="entry name" value="EDTRNSPORT"/>
</dbReference>
<dbReference type="RefSeq" id="WP_119525382.1">
    <property type="nucleotide sequence ID" value="NZ_NRHC01000070.1"/>
</dbReference>
<dbReference type="GO" id="GO:0005315">
    <property type="term" value="F:phosphate transmembrane transporter activity"/>
    <property type="evidence" value="ECO:0007669"/>
    <property type="project" value="InterPro"/>
</dbReference>
<dbReference type="Pfam" id="PF00528">
    <property type="entry name" value="BPD_transp_1"/>
    <property type="match status" value="1"/>
</dbReference>
<comment type="function">
    <text evidence="10">Part of the binding-protein-dependent transport system for phosphate; probably responsible for the translocation of the substrate across the membrane.</text>
</comment>
<feature type="transmembrane region" description="Helical" evidence="9">
    <location>
        <begin position="68"/>
        <end position="100"/>
    </location>
</feature>
<evidence type="ECO:0000256" key="2">
    <source>
        <dbReference type="ARBA" id="ARBA00007069"/>
    </source>
</evidence>
<reference evidence="12 13" key="1">
    <citation type="submission" date="2017-08" db="EMBL/GenBank/DDBJ databases">
        <title>Reclassification of Bisgaard taxon 37 and 44.</title>
        <authorList>
            <person name="Christensen H."/>
        </authorList>
    </citation>
    <scope>NUCLEOTIDE SEQUENCE [LARGE SCALE GENOMIC DNA]</scope>
    <source>
        <strain evidence="12 13">B96_3</strain>
    </source>
</reference>
<keyword evidence="8 9" id="KW-0472">Membrane</keyword>
<dbReference type="NCBIfam" id="TIGR02138">
    <property type="entry name" value="phosphate_pstC"/>
    <property type="match status" value="1"/>
</dbReference>
<evidence type="ECO:0000256" key="5">
    <source>
        <dbReference type="ARBA" id="ARBA00022592"/>
    </source>
</evidence>
<dbReference type="Proteomes" id="UP000265691">
    <property type="component" value="Unassembled WGS sequence"/>
</dbReference>
<evidence type="ECO:0000256" key="3">
    <source>
        <dbReference type="ARBA" id="ARBA00022448"/>
    </source>
</evidence>
<evidence type="ECO:0000256" key="10">
    <source>
        <dbReference type="RuleBase" id="RU363054"/>
    </source>
</evidence>
<keyword evidence="5 10" id="KW-0592">Phosphate transport</keyword>
<keyword evidence="10" id="KW-0997">Cell inner membrane</keyword>
<dbReference type="AlphaFoldDB" id="A0A3A1Y138"/>
<evidence type="ECO:0000256" key="7">
    <source>
        <dbReference type="ARBA" id="ARBA00022989"/>
    </source>
</evidence>
<keyword evidence="4" id="KW-1003">Cell membrane</keyword>
<accession>A0A3A1Y138</accession>
<dbReference type="PANTHER" id="PTHR30425">
    <property type="entry name" value="PHOSPHATE TRANSPORT SYSTEM PERMEASE PROTEIN PST"/>
    <property type="match status" value="1"/>
</dbReference>
<evidence type="ECO:0000313" key="13">
    <source>
        <dbReference type="Proteomes" id="UP000265691"/>
    </source>
</evidence>
<dbReference type="InterPro" id="IPR011864">
    <property type="entry name" value="Phosphate_PstC"/>
</dbReference>
<dbReference type="PROSITE" id="PS50928">
    <property type="entry name" value="ABC_TM1"/>
    <property type="match status" value="1"/>
</dbReference>
<protein>
    <recommendedName>
        <fullName evidence="10">Phosphate transport system permease protein</fullName>
    </recommendedName>
</protein>
<proteinExistence type="inferred from homology"/>
<feature type="domain" description="ABC transmembrane type-1" evidence="11">
    <location>
        <begin position="72"/>
        <end position="302"/>
    </location>
</feature>
<feature type="transmembrane region" description="Helical" evidence="9">
    <location>
        <begin position="279"/>
        <end position="302"/>
    </location>
</feature>
<comment type="caution">
    <text evidence="10">Lacks conserved residue(s) required for the propagation of feature annotation.</text>
</comment>
<feature type="transmembrane region" description="Helical" evidence="9">
    <location>
        <begin position="15"/>
        <end position="40"/>
    </location>
</feature>
<organism evidence="12 13">
    <name type="scientific">Psittacicella hinzii</name>
    <dbReference type="NCBI Taxonomy" id="2028575"/>
    <lineage>
        <taxon>Bacteria</taxon>
        <taxon>Pseudomonadati</taxon>
        <taxon>Pseudomonadota</taxon>
        <taxon>Gammaproteobacteria</taxon>
        <taxon>Pasteurellales</taxon>
        <taxon>Psittacicellaceae</taxon>
        <taxon>Psittacicella</taxon>
    </lineage>
</organism>
<evidence type="ECO:0000256" key="8">
    <source>
        <dbReference type="ARBA" id="ARBA00023136"/>
    </source>
</evidence>
<gene>
    <name evidence="12" type="primary">pstC</name>
    <name evidence="12" type="ORF">CKF54_05590</name>
</gene>
<comment type="subcellular location">
    <subcellularLocation>
        <location evidence="10">Cell inner membrane</location>
        <topology evidence="10">Multi-pass membrane protein</topology>
    </subcellularLocation>
    <subcellularLocation>
        <location evidence="1 9">Cell membrane</location>
        <topology evidence="1 9">Multi-pass membrane protein</topology>
    </subcellularLocation>
</comment>
<evidence type="ECO:0000256" key="9">
    <source>
        <dbReference type="RuleBase" id="RU363032"/>
    </source>
</evidence>